<evidence type="ECO:0000313" key="1">
    <source>
        <dbReference type="EMBL" id="DAD85840.1"/>
    </source>
</evidence>
<dbReference type="EMBL" id="BK014988">
    <property type="protein sequence ID" value="DAD85840.1"/>
    <property type="molecule type" value="Genomic_DNA"/>
</dbReference>
<sequence length="65" mass="7968">MKMKNYDNPKMFRDEADSLERFVLSHQFLKPYLDSYNIHMAKYFLSGEYECRKKALYFKKKIQSC</sequence>
<proteinExistence type="predicted"/>
<accession>A0A8S5MUM1</accession>
<protein>
    <submittedName>
        <fullName evidence="1">Uncharacterized protein</fullName>
    </submittedName>
</protein>
<reference evidence="1" key="1">
    <citation type="journal article" date="2021" name="Proc. Natl. Acad. Sci. U.S.A.">
        <title>A Catalog of Tens of Thousands of Viruses from Human Metagenomes Reveals Hidden Associations with Chronic Diseases.</title>
        <authorList>
            <person name="Tisza M.J."/>
            <person name="Buck C.B."/>
        </authorList>
    </citation>
    <scope>NUCLEOTIDE SEQUENCE</scope>
    <source>
        <strain evidence="1">CtDEu7</strain>
    </source>
</reference>
<organism evidence="1">
    <name type="scientific">Inoviridae sp. ctDEu7</name>
    <dbReference type="NCBI Taxonomy" id="2826759"/>
    <lineage>
        <taxon>Viruses</taxon>
        <taxon>Monodnaviria</taxon>
        <taxon>Loebvirae</taxon>
        <taxon>Hofneiviricota</taxon>
        <taxon>Faserviricetes</taxon>
        <taxon>Tubulavirales</taxon>
        <taxon>Inoviridae</taxon>
    </lineage>
</organism>
<name>A0A8S5MUM1_9VIRU</name>